<organism evidence="1 2">
    <name type="scientific">Taxus chinensis</name>
    <name type="common">Chinese yew</name>
    <name type="synonym">Taxus wallichiana var. chinensis</name>
    <dbReference type="NCBI Taxonomy" id="29808"/>
    <lineage>
        <taxon>Eukaryota</taxon>
        <taxon>Viridiplantae</taxon>
        <taxon>Streptophyta</taxon>
        <taxon>Embryophyta</taxon>
        <taxon>Tracheophyta</taxon>
        <taxon>Spermatophyta</taxon>
        <taxon>Pinopsida</taxon>
        <taxon>Pinidae</taxon>
        <taxon>Conifers II</taxon>
        <taxon>Cupressales</taxon>
        <taxon>Taxaceae</taxon>
        <taxon>Taxus</taxon>
    </lineage>
</organism>
<sequence>IRKDKRFLGLLPPNIIGTDENDVKKIVEYKFNDQGRKVVHTTTTGIRKVAKA</sequence>
<name>A0AA38GHB7_TAXCH</name>
<protein>
    <submittedName>
        <fullName evidence="1">Uncharacterized protein</fullName>
    </submittedName>
</protein>
<accession>A0AA38GHB7</accession>
<dbReference type="AlphaFoldDB" id="A0AA38GHB7"/>
<reference evidence="1 2" key="1">
    <citation type="journal article" date="2021" name="Nat. Plants">
        <title>The Taxus genome provides insights into paclitaxel biosynthesis.</title>
        <authorList>
            <person name="Xiong X."/>
            <person name="Gou J."/>
            <person name="Liao Q."/>
            <person name="Li Y."/>
            <person name="Zhou Q."/>
            <person name="Bi G."/>
            <person name="Li C."/>
            <person name="Du R."/>
            <person name="Wang X."/>
            <person name="Sun T."/>
            <person name="Guo L."/>
            <person name="Liang H."/>
            <person name="Lu P."/>
            <person name="Wu Y."/>
            <person name="Zhang Z."/>
            <person name="Ro D.K."/>
            <person name="Shang Y."/>
            <person name="Huang S."/>
            <person name="Yan J."/>
        </authorList>
    </citation>
    <scope>NUCLEOTIDE SEQUENCE [LARGE SCALE GENOMIC DNA]</scope>
    <source>
        <strain evidence="1">Ta-2019</strain>
    </source>
</reference>
<keyword evidence="2" id="KW-1185">Reference proteome</keyword>
<evidence type="ECO:0000313" key="1">
    <source>
        <dbReference type="EMBL" id="KAH9323529.1"/>
    </source>
</evidence>
<proteinExistence type="predicted"/>
<gene>
    <name evidence="1" type="ORF">KI387_018168</name>
</gene>
<dbReference type="EMBL" id="JAHRHJ020000003">
    <property type="protein sequence ID" value="KAH9323529.1"/>
    <property type="molecule type" value="Genomic_DNA"/>
</dbReference>
<evidence type="ECO:0000313" key="2">
    <source>
        <dbReference type="Proteomes" id="UP000824469"/>
    </source>
</evidence>
<dbReference type="Proteomes" id="UP000824469">
    <property type="component" value="Unassembled WGS sequence"/>
</dbReference>
<comment type="caution">
    <text evidence="1">The sequence shown here is derived from an EMBL/GenBank/DDBJ whole genome shotgun (WGS) entry which is preliminary data.</text>
</comment>
<feature type="non-terminal residue" evidence="1">
    <location>
        <position position="52"/>
    </location>
</feature>